<gene>
    <name evidence="2" type="ORF">Tpal_1670</name>
</gene>
<feature type="transmembrane region" description="Helical" evidence="1">
    <location>
        <begin position="189"/>
        <end position="213"/>
    </location>
</feature>
<feature type="transmembrane region" description="Helical" evidence="1">
    <location>
        <begin position="48"/>
        <end position="66"/>
    </location>
</feature>
<dbReference type="AlphaFoldDB" id="A0A143YLM3"/>
<keyword evidence="1" id="KW-1133">Transmembrane helix</keyword>
<feature type="transmembrane region" description="Helical" evidence="1">
    <location>
        <begin position="105"/>
        <end position="122"/>
    </location>
</feature>
<accession>A0A143YLM3</accession>
<protein>
    <submittedName>
        <fullName evidence="2">Uncharacterized protein</fullName>
    </submittedName>
</protein>
<feature type="transmembrane region" description="Helical" evidence="1">
    <location>
        <begin position="134"/>
        <end position="153"/>
    </location>
</feature>
<reference evidence="2 3" key="1">
    <citation type="submission" date="2016-02" db="EMBL/GenBank/DDBJ databases">
        <authorList>
            <person name="Wen L."/>
            <person name="He K."/>
            <person name="Yang H."/>
        </authorList>
    </citation>
    <scope>NUCLEOTIDE SEQUENCE [LARGE SCALE GENOMIC DNA]</scope>
    <source>
        <strain evidence="2">Trichococcus palustris</strain>
    </source>
</reference>
<keyword evidence="1" id="KW-0472">Membrane</keyword>
<evidence type="ECO:0000256" key="1">
    <source>
        <dbReference type="SAM" id="Phobius"/>
    </source>
</evidence>
<sequence length="221" mass="25304">MRHCEHCRVDIKGDWDSCPLCQRSLDTEAEVTVPNPYPDIPLRFNKQYVMSLLTWLSLILIVAYFVVDMLLRDKLEGLRLLLFGVMSMWLVVLILIRKRRNIAKGIVYLIVSISLLCVYWDYATGWEGWSTTYVVPIVCSFALVALFIAVRVVRLSVGDYVLYLLAAALIGLFPALFLLLDWVTQPLPSWISVGMSAAMLSLILIFQGGDIWVEWQKRMNI</sequence>
<dbReference type="EMBL" id="FJNE01000004">
    <property type="protein sequence ID" value="CZQ93687.1"/>
    <property type="molecule type" value="Genomic_DNA"/>
</dbReference>
<name>A0A143YLM3_9LACT</name>
<feature type="transmembrane region" description="Helical" evidence="1">
    <location>
        <begin position="78"/>
        <end position="96"/>
    </location>
</feature>
<keyword evidence="1" id="KW-0812">Transmembrane</keyword>
<dbReference type="Proteomes" id="UP000242754">
    <property type="component" value="Unassembled WGS sequence"/>
</dbReference>
<organism evidence="2 3">
    <name type="scientific">Trichococcus palustris</name>
    <dbReference type="NCBI Taxonomy" id="140314"/>
    <lineage>
        <taxon>Bacteria</taxon>
        <taxon>Bacillati</taxon>
        <taxon>Bacillota</taxon>
        <taxon>Bacilli</taxon>
        <taxon>Lactobacillales</taxon>
        <taxon>Carnobacteriaceae</taxon>
        <taxon>Trichococcus</taxon>
    </lineage>
</organism>
<keyword evidence="3" id="KW-1185">Reference proteome</keyword>
<dbReference type="RefSeq" id="WP_087033242.1">
    <property type="nucleotide sequence ID" value="NZ_FJNE01000004.1"/>
</dbReference>
<evidence type="ECO:0000313" key="3">
    <source>
        <dbReference type="Proteomes" id="UP000242754"/>
    </source>
</evidence>
<feature type="transmembrane region" description="Helical" evidence="1">
    <location>
        <begin position="160"/>
        <end position="183"/>
    </location>
</feature>
<proteinExistence type="predicted"/>
<dbReference type="STRING" id="140314.SAMN04488076_10652"/>
<dbReference type="OrthoDB" id="2164897at2"/>
<evidence type="ECO:0000313" key="2">
    <source>
        <dbReference type="EMBL" id="CZQ93687.1"/>
    </source>
</evidence>
<dbReference type="InterPro" id="IPR046283">
    <property type="entry name" value="DUF6320"/>
</dbReference>
<dbReference type="Pfam" id="PF19845">
    <property type="entry name" value="DUF6320"/>
    <property type="match status" value="1"/>
</dbReference>